<evidence type="ECO:0000313" key="3">
    <source>
        <dbReference type="Proteomes" id="UP000698800"/>
    </source>
</evidence>
<reference evidence="2" key="1">
    <citation type="submission" date="2021-03" db="EMBL/GenBank/DDBJ databases">
        <title>Comparative genomics and phylogenomic investigation of the class Geoglossomycetes provide insights into ecological specialization and systematics.</title>
        <authorList>
            <person name="Melie T."/>
            <person name="Pirro S."/>
            <person name="Miller A.N."/>
            <person name="Quandt A."/>
        </authorList>
    </citation>
    <scope>NUCLEOTIDE SEQUENCE</scope>
    <source>
        <strain evidence="2">GBOQ0MN5Z8</strain>
    </source>
</reference>
<sequence>METDGFPRKDKLKDHLRQKHKMPEDKASILLQKVNFSDGSPGILADTLLAHETAYTPGIYTLGSPSSLEAGMSSQVTNNHHAHPNILNIGFRRPANQIAPQASQGGCVVRANPPVTAALAPEKLAHPLSSSQQIMVIQTQRPGPQAASPHSTPPVVGLPPNRLPRRLVADTAGTSLSEKAYGTKPAAPFTPMQQSGYLVRPAPSQPVLAGRFPTKQIYSSTLNQQELLGERYGMGWDCDTTQKQGGSMNMGNW</sequence>
<dbReference type="AlphaFoldDB" id="A0A9P8I8D9"/>
<comment type="caution">
    <text evidence="2">The sequence shown here is derived from an EMBL/GenBank/DDBJ whole genome shotgun (WGS) entry which is preliminary data.</text>
</comment>
<protein>
    <submittedName>
        <fullName evidence="2">Uncharacterized protein</fullName>
    </submittedName>
</protein>
<name>A0A9P8I8D9_9PEZI</name>
<evidence type="ECO:0000313" key="2">
    <source>
        <dbReference type="EMBL" id="KAH0538569.1"/>
    </source>
</evidence>
<feature type="region of interest" description="Disordered" evidence="1">
    <location>
        <begin position="142"/>
        <end position="162"/>
    </location>
</feature>
<keyword evidence="3" id="KW-1185">Reference proteome</keyword>
<evidence type="ECO:0000256" key="1">
    <source>
        <dbReference type="SAM" id="MobiDB-lite"/>
    </source>
</evidence>
<feature type="region of interest" description="Disordered" evidence="1">
    <location>
        <begin position="1"/>
        <end position="24"/>
    </location>
</feature>
<accession>A0A9P8I8D9</accession>
<dbReference type="EMBL" id="JAGHQL010000104">
    <property type="protein sequence ID" value="KAH0538569.1"/>
    <property type="molecule type" value="Genomic_DNA"/>
</dbReference>
<proteinExistence type="predicted"/>
<organism evidence="2 3">
    <name type="scientific">Glutinoglossum americanum</name>
    <dbReference type="NCBI Taxonomy" id="1670608"/>
    <lineage>
        <taxon>Eukaryota</taxon>
        <taxon>Fungi</taxon>
        <taxon>Dikarya</taxon>
        <taxon>Ascomycota</taxon>
        <taxon>Pezizomycotina</taxon>
        <taxon>Geoglossomycetes</taxon>
        <taxon>Geoglossales</taxon>
        <taxon>Geoglossaceae</taxon>
        <taxon>Glutinoglossum</taxon>
    </lineage>
</organism>
<dbReference type="Proteomes" id="UP000698800">
    <property type="component" value="Unassembled WGS sequence"/>
</dbReference>
<gene>
    <name evidence="2" type="ORF">FGG08_004857</name>
</gene>